<dbReference type="EMBL" id="BARV01016051">
    <property type="protein sequence ID" value="GAI22512.1"/>
    <property type="molecule type" value="Genomic_DNA"/>
</dbReference>
<keyword evidence="1" id="KW-1133">Transmembrane helix</keyword>
<evidence type="ECO:0000313" key="2">
    <source>
        <dbReference type="EMBL" id="GAI22512.1"/>
    </source>
</evidence>
<comment type="caution">
    <text evidence="2">The sequence shown here is derived from an EMBL/GenBank/DDBJ whole genome shotgun (WGS) entry which is preliminary data.</text>
</comment>
<organism evidence="2">
    <name type="scientific">marine sediment metagenome</name>
    <dbReference type="NCBI Taxonomy" id="412755"/>
    <lineage>
        <taxon>unclassified sequences</taxon>
        <taxon>metagenomes</taxon>
        <taxon>ecological metagenomes</taxon>
    </lineage>
</organism>
<dbReference type="PANTHER" id="PTHR23526">
    <property type="entry name" value="INTEGRAL MEMBRANE TRANSPORT PROTEIN-RELATED"/>
    <property type="match status" value="1"/>
</dbReference>
<dbReference type="InterPro" id="IPR052528">
    <property type="entry name" value="Sugar_transport-like"/>
</dbReference>
<dbReference type="InterPro" id="IPR036259">
    <property type="entry name" value="MFS_trans_sf"/>
</dbReference>
<feature type="transmembrane region" description="Helical" evidence="1">
    <location>
        <begin position="177"/>
        <end position="193"/>
    </location>
</feature>
<dbReference type="InterPro" id="IPR011701">
    <property type="entry name" value="MFS"/>
</dbReference>
<name>X1LT33_9ZZZZ</name>
<sequence length="200" mass="22326">MAAFIRELGEVWSRQKRNWKTVVTRQIFNRFFNELTLQYTNIYITLLGASPVQLGAVNSVMGFAQALISIPLGVIRDRFNIRKIYLFGVSILIFVPLLYAMAPRWEVIGLAIMLSGFGMMVGSCVMICDLSLPDRDRATGRALCEGTGALPTVLAPTVAAVLITVFGGISVHSIRNLYGIQFAIRVILFIYVYRRLTDID</sequence>
<feature type="transmembrane region" description="Helical" evidence="1">
    <location>
        <begin position="149"/>
        <end position="171"/>
    </location>
</feature>
<dbReference type="AlphaFoldDB" id="X1LT33"/>
<feature type="non-terminal residue" evidence="2">
    <location>
        <position position="200"/>
    </location>
</feature>
<feature type="transmembrane region" description="Helical" evidence="1">
    <location>
        <begin position="84"/>
        <end position="102"/>
    </location>
</feature>
<gene>
    <name evidence="2" type="ORF">S06H3_27637</name>
</gene>
<dbReference type="Pfam" id="PF07690">
    <property type="entry name" value="MFS_1"/>
    <property type="match status" value="1"/>
</dbReference>
<protein>
    <recommendedName>
        <fullName evidence="3">Major facilitator superfamily (MFS) profile domain-containing protein</fullName>
    </recommendedName>
</protein>
<keyword evidence="1" id="KW-0812">Transmembrane</keyword>
<feature type="transmembrane region" description="Helical" evidence="1">
    <location>
        <begin position="108"/>
        <end position="128"/>
    </location>
</feature>
<proteinExistence type="predicted"/>
<reference evidence="2" key="1">
    <citation type="journal article" date="2014" name="Front. Microbiol.">
        <title>High frequency of phylogenetically diverse reductive dehalogenase-homologous genes in deep subseafloor sedimentary metagenomes.</title>
        <authorList>
            <person name="Kawai M."/>
            <person name="Futagami T."/>
            <person name="Toyoda A."/>
            <person name="Takaki Y."/>
            <person name="Nishi S."/>
            <person name="Hori S."/>
            <person name="Arai W."/>
            <person name="Tsubouchi T."/>
            <person name="Morono Y."/>
            <person name="Uchiyama I."/>
            <person name="Ito T."/>
            <person name="Fujiyama A."/>
            <person name="Inagaki F."/>
            <person name="Takami H."/>
        </authorList>
    </citation>
    <scope>NUCLEOTIDE SEQUENCE</scope>
    <source>
        <strain evidence="2">Expedition CK06-06</strain>
    </source>
</reference>
<keyword evidence="1" id="KW-0472">Membrane</keyword>
<dbReference type="PANTHER" id="PTHR23526:SF2">
    <property type="entry name" value="MAJOR FACILITATOR SUPERFAMILY (MFS) PROFILE DOMAIN-CONTAINING PROTEIN"/>
    <property type="match status" value="1"/>
</dbReference>
<evidence type="ECO:0008006" key="3">
    <source>
        <dbReference type="Google" id="ProtNLM"/>
    </source>
</evidence>
<dbReference type="Gene3D" id="1.20.1250.20">
    <property type="entry name" value="MFS general substrate transporter like domains"/>
    <property type="match status" value="1"/>
</dbReference>
<evidence type="ECO:0000256" key="1">
    <source>
        <dbReference type="SAM" id="Phobius"/>
    </source>
</evidence>
<dbReference type="SUPFAM" id="SSF103473">
    <property type="entry name" value="MFS general substrate transporter"/>
    <property type="match status" value="1"/>
</dbReference>
<dbReference type="GO" id="GO:0022857">
    <property type="term" value="F:transmembrane transporter activity"/>
    <property type="evidence" value="ECO:0007669"/>
    <property type="project" value="InterPro"/>
</dbReference>
<accession>X1LT33</accession>